<protein>
    <recommendedName>
        <fullName evidence="5">Methyltransferase type 11 domain-containing protein</fullName>
    </recommendedName>
</protein>
<dbReference type="SUPFAM" id="SSF53335">
    <property type="entry name" value="S-adenosyl-L-methionine-dependent methyltransferases"/>
    <property type="match status" value="1"/>
</dbReference>
<organism evidence="6">
    <name type="scientific">Chromera velia CCMP2878</name>
    <dbReference type="NCBI Taxonomy" id="1169474"/>
    <lineage>
        <taxon>Eukaryota</taxon>
        <taxon>Sar</taxon>
        <taxon>Alveolata</taxon>
        <taxon>Colpodellida</taxon>
        <taxon>Chromeraceae</taxon>
        <taxon>Chromera</taxon>
    </lineage>
</organism>
<accession>A0A0G4ID80</accession>
<feature type="domain" description="Methyltransferase type 11" evidence="5">
    <location>
        <begin position="86"/>
        <end position="186"/>
    </location>
</feature>
<dbReference type="PROSITE" id="PS01184">
    <property type="entry name" value="UBIE_2"/>
    <property type="match status" value="1"/>
</dbReference>
<dbReference type="InterPro" id="IPR023576">
    <property type="entry name" value="UbiE/COQ5_MeTrFase_CS"/>
</dbReference>
<feature type="region of interest" description="Disordered" evidence="4">
    <location>
        <begin position="491"/>
        <end position="517"/>
    </location>
</feature>
<proteinExistence type="predicted"/>
<evidence type="ECO:0000313" key="6">
    <source>
        <dbReference type="EMBL" id="CEM55157.1"/>
    </source>
</evidence>
<keyword evidence="3" id="KW-0949">S-adenosyl-L-methionine</keyword>
<dbReference type="EMBL" id="CDMZ01005847">
    <property type="protein sequence ID" value="CEM55157.1"/>
    <property type="molecule type" value="Genomic_DNA"/>
</dbReference>
<evidence type="ECO:0000256" key="2">
    <source>
        <dbReference type="ARBA" id="ARBA00022679"/>
    </source>
</evidence>
<dbReference type="InterPro" id="IPR050508">
    <property type="entry name" value="Methyltransf_Superfamily"/>
</dbReference>
<dbReference type="AlphaFoldDB" id="A0A0G4ID80"/>
<dbReference type="GO" id="GO:0008757">
    <property type="term" value="F:S-adenosylmethionine-dependent methyltransferase activity"/>
    <property type="evidence" value="ECO:0007669"/>
    <property type="project" value="InterPro"/>
</dbReference>
<feature type="compositionally biased region" description="Polar residues" evidence="4">
    <location>
        <begin position="495"/>
        <end position="510"/>
    </location>
</feature>
<gene>
    <name evidence="6" type="ORF">Cvel_13312</name>
</gene>
<feature type="compositionally biased region" description="Basic and acidic residues" evidence="4">
    <location>
        <begin position="265"/>
        <end position="277"/>
    </location>
</feature>
<dbReference type="Pfam" id="PF08241">
    <property type="entry name" value="Methyltransf_11"/>
    <property type="match status" value="1"/>
</dbReference>
<dbReference type="Gene3D" id="3.40.50.150">
    <property type="entry name" value="Vaccinia Virus protein VP39"/>
    <property type="match status" value="1"/>
</dbReference>
<dbReference type="PANTHER" id="PTHR42912">
    <property type="entry name" value="METHYLTRANSFERASE"/>
    <property type="match status" value="1"/>
</dbReference>
<feature type="compositionally biased region" description="Low complexity" evidence="4">
    <location>
        <begin position="283"/>
        <end position="294"/>
    </location>
</feature>
<evidence type="ECO:0000256" key="3">
    <source>
        <dbReference type="ARBA" id="ARBA00022691"/>
    </source>
</evidence>
<sequence length="517" mass="59074">MSNWRPILYIVTGGQVVWYLNYRLCQARQKSFYEPETDEFPPEATRFNFYARMADMWDWFADKEEKWRKLDERRRDIFRLAQGHVLEVHVGSGRNLSALTESRRVRSLTCLDIVSPMLAQLRRKLVRKEVETAFPVLAVQADSIKLPYPDNTFDTVMGSHVIATAHHPHQTLREMWRVLKPDGRLLLMDFGLPENLLGQLFNEAVGNANYPRTTWDKGYFDNRRPVEEVRAAGFSVSDFKIHWGCVWAIVGRKLTKGGKKKRSLKKEEGGHEVKLAGEGEGGQVSSVEASVGEGITSEAEKGSESQSLPLHLRSHGVLETGRIKQNRGELPFHYNLPPSPPLEIQLAAEPLPSTKETLTFESLPSAPTDIWGTKMTKKTDQRAKTLLQDITYDYRKEWTDRAKGPMSAEVHRRLHRLLQRSGAKDIPLPCHLGSLFFVHIPPRDPHMHTHMTDGTSQEEEDDLEDDDFVILERLRPVTSRLQEKAMQEAFINGRALQSSPFYENPTTGDGKQQEMPK</sequence>
<feature type="region of interest" description="Disordered" evidence="4">
    <location>
        <begin position="258"/>
        <end position="308"/>
    </location>
</feature>
<evidence type="ECO:0000256" key="4">
    <source>
        <dbReference type="SAM" id="MobiDB-lite"/>
    </source>
</evidence>
<dbReference type="InterPro" id="IPR013216">
    <property type="entry name" value="Methyltransf_11"/>
</dbReference>
<name>A0A0G4ID80_9ALVE</name>
<dbReference type="VEuPathDB" id="CryptoDB:Cvel_13312"/>
<dbReference type="CDD" id="cd02440">
    <property type="entry name" value="AdoMet_MTases"/>
    <property type="match status" value="1"/>
</dbReference>
<keyword evidence="1" id="KW-0489">Methyltransferase</keyword>
<evidence type="ECO:0000256" key="1">
    <source>
        <dbReference type="ARBA" id="ARBA00022603"/>
    </source>
</evidence>
<dbReference type="InterPro" id="IPR029063">
    <property type="entry name" value="SAM-dependent_MTases_sf"/>
</dbReference>
<evidence type="ECO:0000259" key="5">
    <source>
        <dbReference type="Pfam" id="PF08241"/>
    </source>
</evidence>
<keyword evidence="2" id="KW-0808">Transferase</keyword>
<reference evidence="6" key="1">
    <citation type="submission" date="2014-11" db="EMBL/GenBank/DDBJ databases">
        <authorList>
            <person name="Otto D Thomas"/>
            <person name="Naeem Raeece"/>
        </authorList>
    </citation>
    <scope>NUCLEOTIDE SEQUENCE</scope>
</reference>
<dbReference type="GO" id="GO:0032259">
    <property type="term" value="P:methylation"/>
    <property type="evidence" value="ECO:0007669"/>
    <property type="project" value="UniProtKB-KW"/>
</dbReference>